<dbReference type="GO" id="GO:0006351">
    <property type="term" value="P:DNA-templated transcription"/>
    <property type="evidence" value="ECO:0007669"/>
    <property type="project" value="InterPro"/>
</dbReference>
<feature type="region of interest" description="Disordered" evidence="1">
    <location>
        <begin position="291"/>
        <end position="310"/>
    </location>
</feature>
<name>A0A8T1R161_CARIL</name>
<dbReference type="InterPro" id="IPR025422">
    <property type="entry name" value="TGA_domain"/>
</dbReference>
<dbReference type="GO" id="GO:0043565">
    <property type="term" value="F:sequence-specific DNA binding"/>
    <property type="evidence" value="ECO:0007669"/>
    <property type="project" value="InterPro"/>
</dbReference>
<evidence type="ECO:0000313" key="4">
    <source>
        <dbReference type="Proteomes" id="UP000811609"/>
    </source>
</evidence>
<dbReference type="Proteomes" id="UP000811609">
    <property type="component" value="Chromosome 3"/>
</dbReference>
<dbReference type="InterPro" id="IPR051886">
    <property type="entry name" value="Seed_Dev/Stress_Resp_Reg"/>
</dbReference>
<comment type="caution">
    <text evidence="3">The sequence shown here is derived from an EMBL/GenBank/DDBJ whole genome shotgun (WGS) entry which is preliminary data.</text>
</comment>
<dbReference type="AlphaFoldDB" id="A0A8T1R161"/>
<reference evidence="3" key="1">
    <citation type="submission" date="2020-12" db="EMBL/GenBank/DDBJ databases">
        <title>WGS assembly of Carya illinoinensis cv. Pawnee.</title>
        <authorList>
            <person name="Platts A."/>
            <person name="Shu S."/>
            <person name="Wright S."/>
            <person name="Barry K."/>
            <person name="Edger P."/>
            <person name="Pires J.C."/>
            <person name="Schmutz J."/>
        </authorList>
    </citation>
    <scope>NUCLEOTIDE SEQUENCE</scope>
    <source>
        <tissue evidence="3">Leaf</tissue>
    </source>
</reference>
<gene>
    <name evidence="3" type="ORF">CIPAW_03G116000</name>
</gene>
<dbReference type="PROSITE" id="PS51806">
    <property type="entry name" value="DOG1"/>
    <property type="match status" value="1"/>
</dbReference>
<evidence type="ECO:0000313" key="3">
    <source>
        <dbReference type="EMBL" id="KAG6660596.1"/>
    </source>
</evidence>
<evidence type="ECO:0000259" key="2">
    <source>
        <dbReference type="PROSITE" id="PS51806"/>
    </source>
</evidence>
<accession>A0A8T1R161</accession>
<dbReference type="PANTHER" id="PTHR46354">
    <property type="entry name" value="DOG1 DOMAIN-CONTAINING PROTEIN"/>
    <property type="match status" value="1"/>
</dbReference>
<organism evidence="3 4">
    <name type="scientific">Carya illinoinensis</name>
    <name type="common">Pecan</name>
    <dbReference type="NCBI Taxonomy" id="32201"/>
    <lineage>
        <taxon>Eukaryota</taxon>
        <taxon>Viridiplantae</taxon>
        <taxon>Streptophyta</taxon>
        <taxon>Embryophyta</taxon>
        <taxon>Tracheophyta</taxon>
        <taxon>Spermatophyta</taxon>
        <taxon>Magnoliopsida</taxon>
        <taxon>eudicotyledons</taxon>
        <taxon>Gunneridae</taxon>
        <taxon>Pentapetalae</taxon>
        <taxon>rosids</taxon>
        <taxon>fabids</taxon>
        <taxon>Fagales</taxon>
        <taxon>Juglandaceae</taxon>
        <taxon>Carya</taxon>
    </lineage>
</organism>
<keyword evidence="4" id="KW-1185">Reference proteome</keyword>
<dbReference type="PANTHER" id="PTHR46354:SF4">
    <property type="entry name" value="PROTEIN DOG1-LIKE 3"/>
    <property type="match status" value="1"/>
</dbReference>
<evidence type="ECO:0000256" key="1">
    <source>
        <dbReference type="SAM" id="MobiDB-lite"/>
    </source>
</evidence>
<feature type="domain" description="DOG1" evidence="2">
    <location>
        <begin position="22"/>
        <end position="294"/>
    </location>
</feature>
<sequence>MSALPNSYTFLAHAITNDTYEREGFSKFFDSWLSEQDQYLQELISVSKRYNQNADPNSTTTSTAESSTHDQVHDQVVHEPVLCPLINRVIQHYEHYYGAKSTWAKQDVLAILSPSWLSSLEDAFSWIGGWRPSMAFHLLYSKSGLQLEEHLADLIRGLGTGDLGDLSPSQLNLVDALQRRTLMEERELTEGLAKHQETVADSSMVELSHEVTELLREREAGGDGTRLDEDRVDSALAPKEEGLADILQTADDLRLRTLKGILDVLTPIQAVHFLIAAAGLQLRLHNWGKERDEKARQHHGSNGSDDHPHS</sequence>
<dbReference type="Pfam" id="PF14144">
    <property type="entry name" value="DOG1"/>
    <property type="match status" value="1"/>
</dbReference>
<protein>
    <recommendedName>
        <fullName evidence="2">DOG1 domain-containing protein</fullName>
    </recommendedName>
</protein>
<dbReference type="EMBL" id="CM031811">
    <property type="protein sequence ID" value="KAG6660596.1"/>
    <property type="molecule type" value="Genomic_DNA"/>
</dbReference>
<feature type="region of interest" description="Disordered" evidence="1">
    <location>
        <begin position="51"/>
        <end position="71"/>
    </location>
</feature>
<proteinExistence type="predicted"/>